<evidence type="ECO:0000256" key="1">
    <source>
        <dbReference type="SAM" id="Phobius"/>
    </source>
</evidence>
<keyword evidence="1" id="KW-1133">Transmembrane helix</keyword>
<keyword evidence="1" id="KW-0472">Membrane</keyword>
<dbReference type="RefSeq" id="WP_114069853.1">
    <property type="nucleotide sequence ID" value="NZ_CP030850.1"/>
</dbReference>
<sequence>MKRTIGTILTSMGIIFILFACIAFMSDKAVLGFTLTKWETLVPFVVGALFLFVGVGMLNKVAD</sequence>
<dbReference type="AlphaFoldDB" id="A0A344TR20"/>
<name>A0A344TR20_9BACT</name>
<feature type="transmembrane region" description="Helical" evidence="1">
    <location>
        <begin position="7"/>
        <end position="26"/>
    </location>
</feature>
<protein>
    <submittedName>
        <fullName evidence="2">Uncharacterized protein</fullName>
    </submittedName>
</protein>
<organism evidence="2 3">
    <name type="scientific">Runella rosea</name>
    <dbReference type="NCBI Taxonomy" id="2259595"/>
    <lineage>
        <taxon>Bacteria</taxon>
        <taxon>Pseudomonadati</taxon>
        <taxon>Bacteroidota</taxon>
        <taxon>Cytophagia</taxon>
        <taxon>Cytophagales</taxon>
        <taxon>Spirosomataceae</taxon>
        <taxon>Runella</taxon>
    </lineage>
</organism>
<accession>A0A344TR20</accession>
<feature type="transmembrane region" description="Helical" evidence="1">
    <location>
        <begin position="38"/>
        <end position="58"/>
    </location>
</feature>
<dbReference type="EMBL" id="CP030850">
    <property type="protein sequence ID" value="AXE21091.1"/>
    <property type="molecule type" value="Genomic_DNA"/>
</dbReference>
<keyword evidence="1" id="KW-0812">Transmembrane</keyword>
<keyword evidence="3" id="KW-1185">Reference proteome</keyword>
<dbReference type="Proteomes" id="UP000251993">
    <property type="component" value="Chromosome"/>
</dbReference>
<gene>
    <name evidence="2" type="ORF">DR864_26825</name>
</gene>
<dbReference type="KEGG" id="run:DR864_26825"/>
<reference evidence="2 3" key="1">
    <citation type="submission" date="2018-07" db="EMBL/GenBank/DDBJ databases">
        <title>Genome sequencing of Runella.</title>
        <authorList>
            <person name="Baek M.-G."/>
            <person name="Yi H."/>
        </authorList>
    </citation>
    <scope>NUCLEOTIDE SEQUENCE [LARGE SCALE GENOMIC DNA]</scope>
    <source>
        <strain evidence="2 3">HYN0085</strain>
    </source>
</reference>
<dbReference type="OrthoDB" id="677537at2"/>
<proteinExistence type="predicted"/>
<evidence type="ECO:0000313" key="2">
    <source>
        <dbReference type="EMBL" id="AXE21091.1"/>
    </source>
</evidence>
<evidence type="ECO:0000313" key="3">
    <source>
        <dbReference type="Proteomes" id="UP000251993"/>
    </source>
</evidence>
<dbReference type="PROSITE" id="PS51257">
    <property type="entry name" value="PROKAR_LIPOPROTEIN"/>
    <property type="match status" value="1"/>
</dbReference>